<comment type="caution">
    <text evidence="9">The sequence shown here is derived from an EMBL/GenBank/DDBJ whole genome shotgun (WGS) entry which is preliminary data.</text>
</comment>
<evidence type="ECO:0000256" key="5">
    <source>
        <dbReference type="ARBA" id="ARBA00023136"/>
    </source>
</evidence>
<dbReference type="InterPro" id="IPR000620">
    <property type="entry name" value="EamA_dom"/>
</dbReference>
<evidence type="ECO:0000256" key="1">
    <source>
        <dbReference type="ARBA" id="ARBA00004141"/>
    </source>
</evidence>
<dbReference type="Gene3D" id="1.10.3730.20">
    <property type="match status" value="1"/>
</dbReference>
<feature type="region of interest" description="Disordered" evidence="6">
    <location>
        <begin position="1"/>
        <end position="25"/>
    </location>
</feature>
<reference evidence="9 10" key="1">
    <citation type="journal article" date="2021" name="Int. J. Syst. Evol. Microbiol.">
        <title>Reticulibacter mediterranei gen. nov., sp. nov., within the new family Reticulibacteraceae fam. nov., and Ktedonospora formicarum gen. nov., sp. nov., Ktedonobacter robiniae sp. nov., Dictyobacter formicarum sp. nov. and Dictyobacter arantiisoli sp. nov., belonging to the class Ktedonobacteria.</title>
        <authorList>
            <person name="Yabe S."/>
            <person name="Zheng Y."/>
            <person name="Wang C.M."/>
            <person name="Sakai Y."/>
            <person name="Abe K."/>
            <person name="Yokota A."/>
            <person name="Donadio S."/>
            <person name="Cavaletti L."/>
            <person name="Monciardini P."/>
        </authorList>
    </citation>
    <scope>NUCLEOTIDE SEQUENCE [LARGE SCALE GENOMIC DNA]</scope>
    <source>
        <strain evidence="9 10">SOSP1-9</strain>
    </source>
</reference>
<dbReference type="Proteomes" id="UP000635565">
    <property type="component" value="Unassembled WGS sequence"/>
</dbReference>
<feature type="transmembrane region" description="Helical" evidence="7">
    <location>
        <begin position="62"/>
        <end position="80"/>
    </location>
</feature>
<evidence type="ECO:0000256" key="7">
    <source>
        <dbReference type="SAM" id="Phobius"/>
    </source>
</evidence>
<comment type="subcellular location">
    <subcellularLocation>
        <location evidence="1">Membrane</location>
        <topology evidence="1">Multi-pass membrane protein</topology>
    </subcellularLocation>
</comment>
<dbReference type="EMBL" id="BNJJ01000004">
    <property type="protein sequence ID" value="GHO83805.1"/>
    <property type="molecule type" value="Genomic_DNA"/>
</dbReference>
<dbReference type="SUPFAM" id="SSF103481">
    <property type="entry name" value="Multidrug resistance efflux transporter EmrE"/>
    <property type="match status" value="2"/>
</dbReference>
<sequence length="308" mass="33003">MQKNLSSPELPSVTEEITHPQPQHTTTLMKKIPPQIFALLAMVSVQTGATVSKSLFQSIGPLGATFLRLGFAAILLLLFWRPDIRHLTRRQIGLSIIFGVAITCMNASFYMAINRIPLGIAVTLEFVGPLGVALLQSRRLKDLLWAALAATGIILLAPIGTTNVDLIGAIFALIAGIFWGVYIISNVQVGRAFSGGQGLALSMLVSACLIAPFGIATGGPMVFKPSILLIGLAVSVLSTIIPFSLEMEALRRLPSRVFGIFMSVEPAMAAMIGFLFLHELITARDLVAMLLIITASIATSLETKTLHQ</sequence>
<feature type="transmembrane region" description="Helical" evidence="7">
    <location>
        <begin position="227"/>
        <end position="245"/>
    </location>
</feature>
<evidence type="ECO:0000256" key="2">
    <source>
        <dbReference type="ARBA" id="ARBA00007362"/>
    </source>
</evidence>
<accession>A0ABQ3VDD6</accession>
<feature type="transmembrane region" description="Helical" evidence="7">
    <location>
        <begin position="257"/>
        <end position="277"/>
    </location>
</feature>
<feature type="transmembrane region" description="Helical" evidence="7">
    <location>
        <begin position="166"/>
        <end position="184"/>
    </location>
</feature>
<organism evidence="9 10">
    <name type="scientific">Dictyobacter formicarum</name>
    <dbReference type="NCBI Taxonomy" id="2778368"/>
    <lineage>
        <taxon>Bacteria</taxon>
        <taxon>Bacillati</taxon>
        <taxon>Chloroflexota</taxon>
        <taxon>Ktedonobacteria</taxon>
        <taxon>Ktedonobacterales</taxon>
        <taxon>Dictyobacteraceae</taxon>
        <taxon>Dictyobacter</taxon>
    </lineage>
</organism>
<dbReference type="PANTHER" id="PTHR32322:SF2">
    <property type="entry name" value="EAMA DOMAIN-CONTAINING PROTEIN"/>
    <property type="match status" value="1"/>
</dbReference>
<keyword evidence="10" id="KW-1185">Reference proteome</keyword>
<feature type="transmembrane region" description="Helical" evidence="7">
    <location>
        <begin position="283"/>
        <end position="301"/>
    </location>
</feature>
<dbReference type="InterPro" id="IPR050638">
    <property type="entry name" value="AA-Vitamin_Transporters"/>
</dbReference>
<feature type="transmembrane region" description="Helical" evidence="7">
    <location>
        <begin position="142"/>
        <end position="160"/>
    </location>
</feature>
<dbReference type="PANTHER" id="PTHR32322">
    <property type="entry name" value="INNER MEMBRANE TRANSPORTER"/>
    <property type="match status" value="1"/>
</dbReference>
<comment type="similarity">
    <text evidence="2">Belongs to the EamA transporter family.</text>
</comment>
<evidence type="ECO:0000256" key="3">
    <source>
        <dbReference type="ARBA" id="ARBA00022692"/>
    </source>
</evidence>
<evidence type="ECO:0000259" key="8">
    <source>
        <dbReference type="Pfam" id="PF00892"/>
    </source>
</evidence>
<feature type="transmembrane region" description="Helical" evidence="7">
    <location>
        <begin position="196"/>
        <end position="215"/>
    </location>
</feature>
<dbReference type="InterPro" id="IPR037185">
    <property type="entry name" value="EmrE-like"/>
</dbReference>
<evidence type="ECO:0000313" key="10">
    <source>
        <dbReference type="Proteomes" id="UP000635565"/>
    </source>
</evidence>
<feature type="transmembrane region" description="Helical" evidence="7">
    <location>
        <begin position="116"/>
        <end position="135"/>
    </location>
</feature>
<proteinExistence type="inferred from homology"/>
<dbReference type="RefSeq" id="WP_201361452.1">
    <property type="nucleotide sequence ID" value="NZ_BNJJ01000004.1"/>
</dbReference>
<feature type="domain" description="EamA" evidence="8">
    <location>
        <begin position="167"/>
        <end position="299"/>
    </location>
</feature>
<dbReference type="Pfam" id="PF00892">
    <property type="entry name" value="EamA"/>
    <property type="match status" value="2"/>
</dbReference>
<keyword evidence="5 7" id="KW-0472">Membrane</keyword>
<keyword evidence="4 7" id="KW-1133">Transmembrane helix</keyword>
<feature type="transmembrane region" description="Helical" evidence="7">
    <location>
        <begin position="92"/>
        <end position="110"/>
    </location>
</feature>
<name>A0ABQ3VDD6_9CHLR</name>
<evidence type="ECO:0000256" key="4">
    <source>
        <dbReference type="ARBA" id="ARBA00022989"/>
    </source>
</evidence>
<feature type="domain" description="EamA" evidence="8">
    <location>
        <begin position="36"/>
        <end position="156"/>
    </location>
</feature>
<protein>
    <submittedName>
        <fullName evidence="9">Threonine transporter RhtB</fullName>
    </submittedName>
</protein>
<gene>
    <name evidence="9" type="ORF">KSZ_18110</name>
</gene>
<evidence type="ECO:0000313" key="9">
    <source>
        <dbReference type="EMBL" id="GHO83805.1"/>
    </source>
</evidence>
<evidence type="ECO:0000256" key="6">
    <source>
        <dbReference type="SAM" id="MobiDB-lite"/>
    </source>
</evidence>
<keyword evidence="3 7" id="KW-0812">Transmembrane</keyword>